<organism evidence="1 2">
    <name type="scientific">Piscirickettsia litoralis</name>
    <dbReference type="NCBI Taxonomy" id="1891921"/>
    <lineage>
        <taxon>Bacteria</taxon>
        <taxon>Pseudomonadati</taxon>
        <taxon>Pseudomonadota</taxon>
        <taxon>Gammaproteobacteria</taxon>
        <taxon>Thiotrichales</taxon>
        <taxon>Piscirickettsiaceae</taxon>
        <taxon>Piscirickettsia</taxon>
    </lineage>
</organism>
<comment type="caution">
    <text evidence="1">The sequence shown here is derived from an EMBL/GenBank/DDBJ whole genome shotgun (WGS) entry which is preliminary data.</text>
</comment>
<gene>
    <name evidence="1" type="ORF">BGC07_14480</name>
</gene>
<evidence type="ECO:0000313" key="1">
    <source>
        <dbReference type="EMBL" id="ODN43874.1"/>
    </source>
</evidence>
<evidence type="ECO:0000313" key="2">
    <source>
        <dbReference type="Proteomes" id="UP000094329"/>
    </source>
</evidence>
<dbReference type="Proteomes" id="UP000094329">
    <property type="component" value="Unassembled WGS sequence"/>
</dbReference>
<dbReference type="RefSeq" id="WP_069313670.1">
    <property type="nucleotide sequence ID" value="NZ_MDTU01000001.1"/>
</dbReference>
<evidence type="ECO:0008006" key="3">
    <source>
        <dbReference type="Google" id="ProtNLM"/>
    </source>
</evidence>
<name>A0ABX3ACI0_9GAMM</name>
<protein>
    <recommendedName>
        <fullName evidence="3">Fungal lipase-like domain-containing protein</fullName>
    </recommendedName>
</protein>
<dbReference type="EMBL" id="MDTU01000001">
    <property type="protein sequence ID" value="ODN43874.1"/>
    <property type="molecule type" value="Genomic_DNA"/>
</dbReference>
<sequence>MAGHSRGCISANKAVQLIQSDPDLNSKVKVVLDEKDPVPGNLRLTSAIGSSAVGTITHKAKDLRKCSVVEKAYITLSTASAYDLYSKNNKIGHDALIPELHPDTESEVEIIPGHHLFCSDIGQLGFCSSRSKMRHLMFLELKELGADSLDNDIKLSKDDEIRQYNNLMKKI</sequence>
<accession>A0ABX3ACI0</accession>
<keyword evidence="2" id="KW-1185">Reference proteome</keyword>
<proteinExistence type="predicted"/>
<reference evidence="1 2" key="1">
    <citation type="submission" date="2016-08" db="EMBL/GenBank/DDBJ databases">
        <title>Draft genome sequence of Candidatus Piscirickettsia litoralis, from seawater.</title>
        <authorList>
            <person name="Wan X."/>
            <person name="Lee A.J."/>
            <person name="Hou S."/>
            <person name="Donachie S.P."/>
        </authorList>
    </citation>
    <scope>NUCLEOTIDE SEQUENCE [LARGE SCALE GENOMIC DNA]</scope>
    <source>
        <strain evidence="1 2">Y2</strain>
    </source>
</reference>